<keyword evidence="3 10" id="KW-0812">Transmembrane</keyword>
<keyword evidence="7 12" id="KW-0675">Receptor</keyword>
<feature type="region of interest" description="Disordered" evidence="9">
    <location>
        <begin position="1313"/>
        <end position="1348"/>
    </location>
</feature>
<dbReference type="GO" id="GO:0004930">
    <property type="term" value="F:G protein-coupled receptor activity"/>
    <property type="evidence" value="ECO:0007669"/>
    <property type="project" value="UniProtKB-KW"/>
</dbReference>
<feature type="region of interest" description="Disordered" evidence="9">
    <location>
        <begin position="1707"/>
        <end position="1732"/>
    </location>
</feature>
<keyword evidence="8" id="KW-0807">Transducer</keyword>
<evidence type="ECO:0000256" key="4">
    <source>
        <dbReference type="ARBA" id="ARBA00022989"/>
    </source>
</evidence>
<comment type="similarity">
    <text evidence="2">Belongs to the G-protein coupled receptor 1 family.</text>
</comment>
<name>A0A6G1SMQ0_9ACAR</name>
<dbReference type="SMART" id="SM01381">
    <property type="entry name" value="7TM_GPCR_Srsx"/>
    <property type="match status" value="1"/>
</dbReference>
<feature type="transmembrane region" description="Helical" evidence="10">
    <location>
        <begin position="272"/>
        <end position="292"/>
    </location>
</feature>
<feature type="region of interest" description="Disordered" evidence="9">
    <location>
        <begin position="1631"/>
        <end position="1671"/>
    </location>
</feature>
<feature type="region of interest" description="Disordered" evidence="9">
    <location>
        <begin position="1005"/>
        <end position="1033"/>
    </location>
</feature>
<dbReference type="PRINTS" id="PR00237">
    <property type="entry name" value="GPCRRHODOPSN"/>
</dbReference>
<keyword evidence="4 10" id="KW-1133">Transmembrane helix</keyword>
<dbReference type="PANTHER" id="PTHR24235:SF29">
    <property type="entry name" value="GH23382P"/>
    <property type="match status" value="1"/>
</dbReference>
<feature type="compositionally biased region" description="Low complexity" evidence="9">
    <location>
        <begin position="690"/>
        <end position="699"/>
    </location>
</feature>
<dbReference type="InterPro" id="IPR017452">
    <property type="entry name" value="GPCR_Rhodpsn_7TM"/>
</dbReference>
<feature type="compositionally biased region" description="Low complexity" evidence="9">
    <location>
        <begin position="748"/>
        <end position="763"/>
    </location>
</feature>
<feature type="compositionally biased region" description="Basic residues" evidence="9">
    <location>
        <begin position="907"/>
        <end position="918"/>
    </location>
</feature>
<feature type="region of interest" description="Disordered" evidence="9">
    <location>
        <begin position="382"/>
        <end position="433"/>
    </location>
</feature>
<proteinExistence type="inferred from homology"/>
<comment type="subcellular location">
    <subcellularLocation>
        <location evidence="1">Membrane</location>
        <topology evidence="1">Multi-pass membrane protein</topology>
    </subcellularLocation>
</comment>
<feature type="transmembrane region" description="Helical" evidence="10">
    <location>
        <begin position="506"/>
        <end position="529"/>
    </location>
</feature>
<sequence length="1818" mass="195709">MFALDDAYNLASSSMTKTASTTISLIIVLCICARVEVARTQPIDKQSSATIVYETTRNIHDNLILKSTTSINSYQNFSQQRTIEAQLKRIKDNSSCSSNSNTTAKLVSQIVRTPTEFAQIKDVHSRRRRRLQRSVVPAAEALKTTINTTQEGLHSNTNSSIFVTSTPMISPLPPFIATMSSGGSGSNSNSSIGKDNPLSGYATVNYNGLIGVNGTDPYAITTESRSFALPTEIQILMCLFYGTLAFTAITSNMIVCYIVLSNQRMRTATNYFIVNLAVGDILMALLCIPFTFPANLIFQFWPFGLSLCVIVSYSQTNSVFISAYTMVAISIDKYIAIMHPMRLRMPKNQAKVIILVIWSAALLTSLPTALLSSLAPASPDLGAPPQAASTIEMQQSQTTSTSSFAPFEVTPAEAAHRSQSQYDPPVEGPQKSSARLHLDYERQLSLQPSGNSSESKISSTKASSSPSPPENLMPTHKPQQQQQDQYEEQRKYFCQESWTFWPRGKYYYSMALMVLQFVVPLFVLIVTYTRIVVVVWGKRIPGEEDNARDARMARSKRKMIKMVIFCVIAFVLTWSPFNALIVIGDIAPEIWEHHSIMYIWFITHYLAMCHTVTNPLIYIWMNNRFRAGFKQVIGDVCKFLQRLFAYLVCYCLCFGCCFNCSKQKYERVALEMDRKQRARRNPLASSGSINPYNNNGNNNHQHFTGTMAGIGIGRGSGAGLGAAGGQSSGGAEISAGLTAATYYASGNNSSNQSNSNTLGKRSSAGGGGGLDGQGNCSSSGSRPAKLSGDWVTTREGAIENNNRAAAALVKPRSAQVCKFRTDPIGSFLGEGVSRLSQRRRGHQQSEQQQQCIELEPIGMTSSSCCNSAASNAAAVSTQVEPANKGPSCPSQSAIKSPSGQKCAGLFQRRKWRQARRHDLKPSLGGERAHSSRAGTGAPKEHQTTQGGSHGAGESAAAGATKKRRRRRQTHAVCLQVTTSQFYSAPGGSKKQLVTTTIAAAAASDSGSRTLPMGQKTASGCMGRPPPNHHGATTTTTASLIRGQKKPIVYPHDCPSCRQASSSPLRPRALPLANHRPEQPYAPLLTRSAAAAAGPAAAFGHFLVDTRHSSQSTATISAQTNNTSLAISPVSSTKGVSNGTAAGDSGTNRGLGQPVSISNSSNTSASLSANGLAGDQAKDGHVDGGGGGGSRCCDDDDGDGGGEADSKRTRSQQRLAVGNQGQARNCATDDDADDNSINGHALGCRMYNDRVTSSRPYASPTGMARAASNEMMAIRFGRRSEPGGSNNLKLAVNVNDDDDHSSSCCERVSDLLQPPSGYADEVDSTASASDNFNNISNSDRSPYPVSSSRAAPSLSFLSSNFSSAIQVPQSNRHSFSLASESNLTTRTTNNNRAAATTTNGSAIDARLAVDLQANDLSGTSVITSLGANTHEDCNQSAASSMSMPSPPLNGELFGHYHPAGRGRLRHDRTARHGQSGAKRGRLGTDRFGQQRFCSNHRQTASAIEVGQWCCQSVSAMAAAATAAVAAATNASSSSSYTALEAGGMGDESDAVSSSQKQRQKQHQHQQQVFHEFHAGVNKRKLYGILGGMNASRRDSNLRGTKSRSALELMSDHLLQGRRLRRRRPDYELAAAEEGYYNKRNQGNHTNEFGDDQDDDNDNGGSDRPFSPWSGSDIEQAAAGHEDNSNSMNDHQVMEEEEDDVDDVDIADEDDEEGEGEDEKESGQRDDDGRRRRRPECRGARLMLLAPINVVENHNQTNETVGIDGKPPPNGFVQSANDDYRLASSKEKKSEPSNLNHCSTSVMARAPHYQVQSMTGTETS</sequence>
<evidence type="ECO:0000256" key="10">
    <source>
        <dbReference type="SAM" id="Phobius"/>
    </source>
</evidence>
<feature type="transmembrane region" description="Helical" evidence="10">
    <location>
        <begin position="239"/>
        <end position="260"/>
    </location>
</feature>
<dbReference type="Pfam" id="PF00001">
    <property type="entry name" value="7tm_1"/>
    <property type="match status" value="2"/>
</dbReference>
<feature type="compositionally biased region" description="Basic residues" evidence="9">
    <location>
        <begin position="960"/>
        <end position="969"/>
    </location>
</feature>
<evidence type="ECO:0000313" key="12">
    <source>
        <dbReference type="EMBL" id="MDE51794.1"/>
    </source>
</evidence>
<dbReference type="PROSITE" id="PS50262">
    <property type="entry name" value="G_PROTEIN_RECEP_F1_2"/>
    <property type="match status" value="1"/>
</dbReference>
<evidence type="ECO:0000256" key="3">
    <source>
        <dbReference type="ARBA" id="ARBA00022692"/>
    </source>
</evidence>
<evidence type="ECO:0000256" key="5">
    <source>
        <dbReference type="ARBA" id="ARBA00023040"/>
    </source>
</evidence>
<feature type="region of interest" description="Disordered" evidence="9">
    <location>
        <begin position="445"/>
        <end position="486"/>
    </location>
</feature>
<dbReference type="EMBL" id="GGYP01007023">
    <property type="protein sequence ID" value="MDE51794.1"/>
    <property type="molecule type" value="Transcribed_RNA"/>
</dbReference>
<feature type="region of interest" description="Disordered" evidence="9">
    <location>
        <begin position="679"/>
        <end position="700"/>
    </location>
</feature>
<evidence type="ECO:0000256" key="9">
    <source>
        <dbReference type="SAM" id="MobiDB-lite"/>
    </source>
</evidence>
<reference evidence="12" key="1">
    <citation type="submission" date="2018-10" db="EMBL/GenBank/DDBJ databases">
        <title>Transcriptome assembly of Aceria tosichella (Wheat curl mite) Type 2.</title>
        <authorList>
            <person name="Scully E.D."/>
            <person name="Geib S.M."/>
            <person name="Palmer N.A."/>
            <person name="Gupta A.K."/>
            <person name="Sarath G."/>
            <person name="Tatineni S."/>
        </authorList>
    </citation>
    <scope>NUCLEOTIDE SEQUENCE</scope>
    <source>
        <strain evidence="12">LincolnNE</strain>
    </source>
</reference>
<evidence type="ECO:0000256" key="8">
    <source>
        <dbReference type="ARBA" id="ARBA00023224"/>
    </source>
</evidence>
<dbReference type="SUPFAM" id="SSF81321">
    <property type="entry name" value="Family A G protein-coupled receptor-like"/>
    <property type="match status" value="2"/>
</dbReference>
<feature type="domain" description="G-protein coupled receptors family 1 profile" evidence="11">
    <location>
        <begin position="251"/>
        <end position="618"/>
    </location>
</feature>
<dbReference type="InterPro" id="IPR000276">
    <property type="entry name" value="GPCR_Rhodpsn"/>
</dbReference>
<evidence type="ECO:0000256" key="2">
    <source>
        <dbReference type="ARBA" id="ARBA00010663"/>
    </source>
</evidence>
<feature type="region of interest" description="Disordered" evidence="9">
    <location>
        <begin position="1127"/>
        <end position="1234"/>
    </location>
</feature>
<feature type="compositionally biased region" description="Low complexity" evidence="9">
    <location>
        <begin position="448"/>
        <end position="465"/>
    </location>
</feature>
<evidence type="ECO:0000259" key="11">
    <source>
        <dbReference type="PROSITE" id="PS50262"/>
    </source>
</evidence>
<feature type="compositionally biased region" description="Polar residues" evidence="9">
    <location>
        <begin position="888"/>
        <end position="899"/>
    </location>
</feature>
<organism evidence="12">
    <name type="scientific">Aceria tosichella</name>
    <name type="common">wheat curl mite</name>
    <dbReference type="NCBI Taxonomy" id="561515"/>
    <lineage>
        <taxon>Eukaryota</taxon>
        <taxon>Metazoa</taxon>
        <taxon>Ecdysozoa</taxon>
        <taxon>Arthropoda</taxon>
        <taxon>Chelicerata</taxon>
        <taxon>Arachnida</taxon>
        <taxon>Acari</taxon>
        <taxon>Acariformes</taxon>
        <taxon>Trombidiformes</taxon>
        <taxon>Prostigmata</taxon>
        <taxon>Eupodina</taxon>
        <taxon>Eriophyoidea</taxon>
        <taxon>Eriophyidae</taxon>
        <taxon>Eriophyinae</taxon>
        <taxon>Aceriini</taxon>
        <taxon>Aceria</taxon>
    </lineage>
</organism>
<gene>
    <name evidence="12" type="primary">NepYr_1</name>
    <name evidence="12" type="ORF">g.15616</name>
</gene>
<feature type="region of interest" description="Disordered" evidence="9">
    <location>
        <begin position="1535"/>
        <end position="1566"/>
    </location>
</feature>
<feature type="region of interest" description="Disordered" evidence="9">
    <location>
        <begin position="880"/>
        <end position="970"/>
    </location>
</feature>
<keyword evidence="6 10" id="KW-0472">Membrane</keyword>
<feature type="transmembrane region" description="Helical" evidence="10">
    <location>
        <begin position="352"/>
        <end position="375"/>
    </location>
</feature>
<feature type="region of interest" description="Disordered" evidence="9">
    <location>
        <begin position="748"/>
        <end position="790"/>
    </location>
</feature>
<dbReference type="GO" id="GO:0016020">
    <property type="term" value="C:membrane"/>
    <property type="evidence" value="ECO:0007669"/>
    <property type="project" value="UniProtKB-SubCell"/>
</dbReference>
<feature type="transmembrane region" description="Helical" evidence="10">
    <location>
        <begin position="304"/>
        <end position="331"/>
    </location>
</feature>
<dbReference type="Gene3D" id="1.20.1070.10">
    <property type="entry name" value="Rhodopsin 7-helix transmembrane proteins"/>
    <property type="match status" value="2"/>
</dbReference>
<feature type="compositionally biased region" description="Acidic residues" evidence="9">
    <location>
        <begin position="1707"/>
        <end position="1718"/>
    </location>
</feature>
<feature type="compositionally biased region" description="Polar residues" evidence="9">
    <location>
        <begin position="1127"/>
        <end position="1149"/>
    </location>
</feature>
<protein>
    <submittedName>
        <fullName evidence="12">Neuropeptide Y receptor</fullName>
    </submittedName>
</protein>
<evidence type="ECO:0000256" key="1">
    <source>
        <dbReference type="ARBA" id="ARBA00004141"/>
    </source>
</evidence>
<feature type="transmembrane region" description="Helical" evidence="10">
    <location>
        <begin position="643"/>
        <end position="661"/>
    </location>
</feature>
<feature type="compositionally biased region" description="Low complexity" evidence="9">
    <location>
        <begin position="1155"/>
        <end position="1173"/>
    </location>
</feature>
<evidence type="ECO:0000256" key="6">
    <source>
        <dbReference type="ARBA" id="ARBA00023136"/>
    </source>
</evidence>
<keyword evidence="5" id="KW-0297">G-protein coupled receptor</keyword>
<feature type="transmembrane region" description="Helical" evidence="10">
    <location>
        <begin position="562"/>
        <end position="584"/>
    </location>
</feature>
<feature type="transmembrane region" description="Helical" evidence="10">
    <location>
        <begin position="596"/>
        <end position="622"/>
    </location>
</feature>
<feature type="compositionally biased region" description="Polar residues" evidence="9">
    <location>
        <begin position="1323"/>
        <end position="1348"/>
    </location>
</feature>
<feature type="compositionally biased region" description="Basic and acidic residues" evidence="9">
    <location>
        <begin position="1719"/>
        <end position="1728"/>
    </location>
</feature>
<evidence type="ECO:0000256" key="7">
    <source>
        <dbReference type="ARBA" id="ARBA00023170"/>
    </source>
</evidence>
<accession>A0A6G1SMQ0</accession>
<feature type="compositionally biased region" description="Acidic residues" evidence="9">
    <location>
        <begin position="1647"/>
        <end position="1656"/>
    </location>
</feature>
<dbReference type="PANTHER" id="PTHR24235">
    <property type="entry name" value="NEUROPEPTIDE Y RECEPTOR"/>
    <property type="match status" value="1"/>
</dbReference>
<feature type="compositionally biased region" description="Low complexity" evidence="9">
    <location>
        <begin position="394"/>
        <end position="403"/>
    </location>
</feature>